<evidence type="ECO:0000313" key="2">
    <source>
        <dbReference type="EMBL" id="CEM14959.1"/>
    </source>
</evidence>
<feature type="compositionally biased region" description="Basic and acidic residues" evidence="1">
    <location>
        <begin position="954"/>
        <end position="984"/>
    </location>
</feature>
<feature type="region of interest" description="Disordered" evidence="1">
    <location>
        <begin position="1636"/>
        <end position="1662"/>
    </location>
</feature>
<feature type="compositionally biased region" description="Basic residues" evidence="1">
    <location>
        <begin position="1420"/>
        <end position="1430"/>
    </location>
</feature>
<feature type="compositionally biased region" description="Pro residues" evidence="1">
    <location>
        <begin position="708"/>
        <end position="717"/>
    </location>
</feature>
<feature type="region of interest" description="Disordered" evidence="1">
    <location>
        <begin position="621"/>
        <end position="787"/>
    </location>
</feature>
<organism evidence="2">
    <name type="scientific">Chromera velia CCMP2878</name>
    <dbReference type="NCBI Taxonomy" id="1169474"/>
    <lineage>
        <taxon>Eukaryota</taxon>
        <taxon>Sar</taxon>
        <taxon>Alveolata</taxon>
        <taxon>Colpodellida</taxon>
        <taxon>Chromeraceae</taxon>
        <taxon>Chromera</taxon>
    </lineage>
</organism>
<feature type="compositionally biased region" description="Basic and acidic residues" evidence="1">
    <location>
        <begin position="1487"/>
        <end position="1507"/>
    </location>
</feature>
<protein>
    <submittedName>
        <fullName evidence="2">Uncharacterized protein</fullName>
    </submittedName>
</protein>
<feature type="compositionally biased region" description="Polar residues" evidence="1">
    <location>
        <begin position="1006"/>
        <end position="1020"/>
    </location>
</feature>
<feature type="region of interest" description="Disordered" evidence="1">
    <location>
        <begin position="524"/>
        <end position="545"/>
    </location>
</feature>
<feature type="region of interest" description="Disordered" evidence="1">
    <location>
        <begin position="1573"/>
        <end position="1592"/>
    </location>
</feature>
<feature type="region of interest" description="Disordered" evidence="1">
    <location>
        <begin position="302"/>
        <end position="340"/>
    </location>
</feature>
<feature type="compositionally biased region" description="Basic and acidic residues" evidence="1">
    <location>
        <begin position="1581"/>
        <end position="1592"/>
    </location>
</feature>
<dbReference type="VEuPathDB" id="CryptoDB:Cvel_17671"/>
<feature type="compositionally biased region" description="Basic and acidic residues" evidence="1">
    <location>
        <begin position="236"/>
        <end position="247"/>
    </location>
</feature>
<feature type="compositionally biased region" description="Basic and acidic residues" evidence="1">
    <location>
        <begin position="68"/>
        <end position="81"/>
    </location>
</feature>
<feature type="compositionally biased region" description="Polar residues" evidence="1">
    <location>
        <begin position="396"/>
        <end position="407"/>
    </location>
</feature>
<dbReference type="EMBL" id="CDMZ01000468">
    <property type="protein sequence ID" value="CEM14959.1"/>
    <property type="molecule type" value="Genomic_DNA"/>
</dbReference>
<gene>
    <name evidence="2" type="ORF">Cvel_17671</name>
</gene>
<reference evidence="2" key="1">
    <citation type="submission" date="2014-11" db="EMBL/GenBank/DDBJ databases">
        <authorList>
            <person name="Otto D Thomas"/>
            <person name="Naeem Raeece"/>
        </authorList>
    </citation>
    <scope>NUCLEOTIDE SEQUENCE</scope>
</reference>
<proteinExistence type="predicted"/>
<feature type="region of interest" description="Disordered" evidence="1">
    <location>
        <begin position="1462"/>
        <end position="1530"/>
    </location>
</feature>
<feature type="region of interest" description="Disordered" evidence="1">
    <location>
        <begin position="1684"/>
        <end position="1724"/>
    </location>
</feature>
<feature type="compositionally biased region" description="Low complexity" evidence="1">
    <location>
        <begin position="408"/>
        <end position="421"/>
    </location>
</feature>
<feature type="compositionally biased region" description="Low complexity" evidence="1">
    <location>
        <begin position="82"/>
        <end position="96"/>
    </location>
</feature>
<feature type="region of interest" description="Disordered" evidence="1">
    <location>
        <begin position="1"/>
        <end position="110"/>
    </location>
</feature>
<feature type="compositionally biased region" description="Basic and acidic residues" evidence="1">
    <location>
        <begin position="1176"/>
        <end position="1197"/>
    </location>
</feature>
<feature type="region of interest" description="Disordered" evidence="1">
    <location>
        <begin position="229"/>
        <end position="273"/>
    </location>
</feature>
<feature type="compositionally biased region" description="Basic and acidic residues" evidence="1">
    <location>
        <begin position="1517"/>
        <end position="1530"/>
    </location>
</feature>
<accession>A0A0G4FLZ7</accession>
<feature type="compositionally biased region" description="Basic and acidic residues" evidence="1">
    <location>
        <begin position="1650"/>
        <end position="1660"/>
    </location>
</feature>
<name>A0A0G4FLZ7_9ALVE</name>
<feature type="compositionally biased region" description="Polar residues" evidence="1">
    <location>
        <begin position="1068"/>
        <end position="1095"/>
    </location>
</feature>
<feature type="compositionally biased region" description="Polar residues" evidence="1">
    <location>
        <begin position="624"/>
        <end position="635"/>
    </location>
</feature>
<feature type="compositionally biased region" description="Polar residues" evidence="1">
    <location>
        <begin position="250"/>
        <end position="268"/>
    </location>
</feature>
<feature type="compositionally biased region" description="Polar residues" evidence="1">
    <location>
        <begin position="150"/>
        <end position="159"/>
    </location>
</feature>
<feature type="compositionally biased region" description="Basic and acidic residues" evidence="1">
    <location>
        <begin position="1043"/>
        <end position="1063"/>
    </location>
</feature>
<feature type="region of interest" description="Disordered" evidence="1">
    <location>
        <begin position="1369"/>
        <end position="1439"/>
    </location>
</feature>
<sequence>MQYGSPNTPTSVRKTEERGGVVGKSRLNHWKSESVPKLRKPTKRPSSPMQSNQQRSLGPPLRESQANLRDRIRYGKGKDVNNRTSNPRSQQQSPSSSRKKLLPTPPAGVTREEYARFNSISRAMALLRREKSGFFVQIHQNQKEGERHSNPPTSGTTQKNETKEFYSPLTSPFLQRPVVIPSPPRQLPPTTVTMSPPTQPTVVIAQSTLMPIPVGRGNTVDTAVTPVAPYGLTGRESPEVHLKEERMPSGNESQRQNVPQSVPLNTSSNDRRFPSVRSFQTLRTLPSQPLPFHSNAIHWRVPSSQSISPPPPQNMNTRLPAQTGSVSANSPVRLLQGPPVVSNFAPAKPYATAHMPPEPLQPLAGPPRQVAAQLASPPLKASSSSTLPPSRKQSSATPAAPTQSVPKTHTSPTPPVFTFSPAHVHGPRGPFAHPPSTVFLPGQPVGGPAGVPSPPADAKPTPVPATAFFGRFPPTLQPADKRVGSLPTGTMLQGGNQPVPTRFSSVMPQSAPLIPGPPTVTVTASKTGSDPQVAKGSPPPLVSNQTAVLRPSVGRSQMIGLPTGTATGPMEPGRNWPTPRLMQSHAWPAGTTTAGMPQGAPPSVPHATLLHLPTTSFAFAKLPNTASPPQGTNPPFTFPAATEGGLSRPLHFPPHAQPPLTTASPWKPPVSTSTLPQPSSHFPLAGPPHPVFSPPQRLAGGGKSTSSPPAPMSPLQPGPSFLVANAELPPPQPTHPTINPPWSHRKQRPNAPMQQPQQSTNPTPPTWLPPGHEPRSTLPPPQFQSPTRLLSFPPFQIPNRIHPRPFGTVPYMPHQTTSPHNLTALYSGIPPTSVVPLPAQPTTKKTTPMRPIPVQSFSQLQTARTERGTLEFGGNVGGTAGVIRAGGGEPLVGTATPTPAHFPATTVVMSPPGVSQILTRPPTQSIPILSGYDTAFVPPTRTVIRTTAVSAAQAEKRGQSDASEEVHTETLDVMKAEPPVHAEAEEGGGASGRVDAPKEEPGAVSAGQNSAKASAGQTSSAKEEEPEREDVRAEAGGGESSEEASKTDARLPKTPEGASERTPKGKTSRGTSPLSGTTPSKQVNKTGRSATTPKKGTSKAAGFGKAVSPGNRKAGPKAKAKSKPAESGVAPPGAADPSTLAFSFSPNGAPYIAGDGGDVSVQYPVGASQSLQASEKPADEGAEREEGPSGQVQREDQATSSIQSPEFGAVGGGAPLQPGFQVDAPFSTGQSSLPFPAVLKGRWEVSGGRAGTFELALPSLDAIYAAALAPPSGPVTPPHAVAAGLATKAESGRADQPSGGGMVSMDIRVGHVRTDDPVHPPFFAFDSGKMFGEKMVESNREAILQCAQTTADEAFTAAVQTQETEMGGVEENLDAPIDHPDFVTPAPLRGRERKSTDHAQAGKGGGIKDKDSRGISASRSGRRSASRQRRSPVSSPSLRQLNFSPLRLNSRGFDVSFNGHFVPPSIAPRGPTNPSRTPSASRRRRRVSDVRVEREENPLSSNRESRCRPQSGGGRNKSAERERETAREEKDHLEILTSRLSEAALQAMREKTIPLIVDAPAGCVSCTDRWMPSSRAGTGRTSEERGGEREGVTVPEEGRVRRRFDVEDLWIKPVQLSRERGSYGKVALDEEPLFLPIPEESANGGGNFKEGGEDGQKENQSRLTACELRRRIAAEALLLAEEAVRAQQENEEREQVDVVTTRSRERERERGLQSRGRTRGRGEN</sequence>
<feature type="region of interest" description="Disordered" evidence="1">
    <location>
        <begin position="141"/>
        <end position="162"/>
    </location>
</feature>
<feature type="compositionally biased region" description="Polar residues" evidence="1">
    <location>
        <begin position="1"/>
        <end position="12"/>
    </location>
</feature>
<feature type="compositionally biased region" description="Polar residues" evidence="1">
    <location>
        <begin position="44"/>
        <end position="56"/>
    </location>
</feature>
<feature type="region of interest" description="Disordered" evidence="1">
    <location>
        <begin position="952"/>
        <end position="1220"/>
    </location>
</feature>
<feature type="compositionally biased region" description="Polar residues" evidence="1">
    <location>
        <begin position="314"/>
        <end position="330"/>
    </location>
</feature>
<feature type="compositionally biased region" description="Basic and acidic residues" evidence="1">
    <location>
        <begin position="1021"/>
        <end position="1033"/>
    </location>
</feature>
<feature type="compositionally biased region" description="Basic and acidic residues" evidence="1">
    <location>
        <begin position="1684"/>
        <end position="1712"/>
    </location>
</feature>
<feature type="compositionally biased region" description="Polar residues" evidence="1">
    <location>
        <begin position="659"/>
        <end position="680"/>
    </location>
</feature>
<evidence type="ECO:0000256" key="1">
    <source>
        <dbReference type="SAM" id="MobiDB-lite"/>
    </source>
</evidence>
<feature type="region of interest" description="Disordered" evidence="1">
    <location>
        <begin position="352"/>
        <end position="459"/>
    </location>
</feature>
<feature type="compositionally biased region" description="Low complexity" evidence="1">
    <location>
        <begin position="361"/>
        <end position="395"/>
    </location>
</feature>